<feature type="chain" id="PRO_5018669208" evidence="2">
    <location>
        <begin position="18"/>
        <end position="528"/>
    </location>
</feature>
<organism evidence="3 4">
    <name type="scientific">Hippocampus comes</name>
    <name type="common">Tiger tail seahorse</name>
    <dbReference type="NCBI Taxonomy" id="109280"/>
    <lineage>
        <taxon>Eukaryota</taxon>
        <taxon>Metazoa</taxon>
        <taxon>Chordata</taxon>
        <taxon>Craniata</taxon>
        <taxon>Vertebrata</taxon>
        <taxon>Euteleostomi</taxon>
        <taxon>Actinopterygii</taxon>
        <taxon>Neopterygii</taxon>
        <taxon>Teleostei</taxon>
        <taxon>Neoteleostei</taxon>
        <taxon>Acanthomorphata</taxon>
        <taxon>Syngnathiaria</taxon>
        <taxon>Syngnathiformes</taxon>
        <taxon>Syngnathoidei</taxon>
        <taxon>Syngnathidae</taxon>
        <taxon>Hippocampus</taxon>
    </lineage>
</organism>
<proteinExistence type="predicted"/>
<feature type="signal peptide" evidence="2">
    <location>
        <begin position="1"/>
        <end position="17"/>
    </location>
</feature>
<reference evidence="3" key="2">
    <citation type="submission" date="2025-09" db="UniProtKB">
        <authorList>
            <consortium name="Ensembl"/>
        </authorList>
    </citation>
    <scope>IDENTIFICATION</scope>
</reference>
<evidence type="ECO:0000256" key="2">
    <source>
        <dbReference type="SAM" id="SignalP"/>
    </source>
</evidence>
<feature type="region of interest" description="Disordered" evidence="1">
    <location>
        <begin position="237"/>
        <end position="308"/>
    </location>
</feature>
<dbReference type="GeneTree" id="ENSGT00530000067342"/>
<dbReference type="AlphaFoldDB" id="A0A3Q2XZ56"/>
<dbReference type="GeneID" id="109531686"/>
<sequence length="528" mass="55839">MLTVAVWVLALLGPVQGCSLSPPADENAELDIPCALCFYGQTLAWREGSALSPRCHKTPGGHDFATLHRPDCDTAVALAFRLGPGWTQGQVGEEIASMEKDGVQIFIPALLRGGDHETPSTDAPLPRWDWLISSVLRSGAASQCSALGGDLYVLTGVEDGAAEVLWSAACCSVPGGHGGFGMAIISESLHDYVHVKQLSVEELQDTLGVQELFSGGCGEANGGSAAVTLDLQTQEGATDKAEDLDSTQAASHSDARDSDVTEKSAGEKEGGRDSDVTEKSTGGKESDGGIQEADETRDVERVAEQKDKADGNSSNIVVSIFSTTLSILKAPLRPLFSRITQFPGQVTYVLRKDLGVLTALPGDFFSLFYLLTSDLLSWVRWVAETLLDFLMDCIYNLYYCASSMLAALLNSCYTGVTGVGTLAGDTVGICGNALGKTWRVSKFFGGRLLRQSGDYAGTVAMEMGDQALAVGEGTGRLAWRSVAGVFNTVFVGGSIVIGVVDVVFGAFTEGFGRERETTPVHTDLSETE</sequence>
<dbReference type="OMA" id="CCAAPEG"/>
<evidence type="ECO:0000256" key="1">
    <source>
        <dbReference type="SAM" id="MobiDB-lite"/>
    </source>
</evidence>
<evidence type="ECO:0000313" key="4">
    <source>
        <dbReference type="Proteomes" id="UP000264820"/>
    </source>
</evidence>
<dbReference type="OrthoDB" id="8751470at2759"/>
<dbReference type="KEGG" id="hcq:109531686"/>
<feature type="compositionally biased region" description="Basic and acidic residues" evidence="1">
    <location>
        <begin position="253"/>
        <end position="287"/>
    </location>
</feature>
<feature type="compositionally biased region" description="Basic and acidic residues" evidence="1">
    <location>
        <begin position="294"/>
        <end position="308"/>
    </location>
</feature>
<evidence type="ECO:0000313" key="3">
    <source>
        <dbReference type="Ensembl" id="ENSHCOP00000009752.1"/>
    </source>
</evidence>
<dbReference type="InterPro" id="IPR039015">
    <property type="entry name" value="ENDOD1"/>
</dbReference>
<reference evidence="3" key="1">
    <citation type="submission" date="2025-08" db="UniProtKB">
        <authorList>
            <consortium name="Ensembl"/>
        </authorList>
    </citation>
    <scope>IDENTIFICATION</scope>
</reference>
<dbReference type="Proteomes" id="UP000264820">
    <property type="component" value="Unplaced"/>
</dbReference>
<keyword evidence="2" id="KW-0732">Signal</keyword>
<dbReference type="PANTHER" id="PTHR21472">
    <property type="entry name" value="ENDONUCLEASE DOMAIN-CONTAINING 1 PROTEIN ENDOD1"/>
    <property type="match status" value="1"/>
</dbReference>
<dbReference type="PANTHER" id="PTHR21472:SF23">
    <property type="entry name" value="INO80 COMPLEX SUBUNIT E"/>
    <property type="match status" value="1"/>
</dbReference>
<protein>
    <submittedName>
        <fullName evidence="3">Uncharacterized LOC109531686</fullName>
    </submittedName>
</protein>
<dbReference type="STRING" id="109280.ENSHCOP00000009752"/>
<name>A0A3Q2XZ56_HIPCM</name>
<dbReference type="Ensembl" id="ENSHCOT00000015957.1">
    <property type="protein sequence ID" value="ENSHCOP00000009752.1"/>
    <property type="gene ID" value="ENSHCOG00000012246.1"/>
</dbReference>
<keyword evidence="4" id="KW-1185">Reference proteome</keyword>
<accession>A0A3Q2XZ56</accession>
<dbReference type="RefSeq" id="XP_019751679.1">
    <property type="nucleotide sequence ID" value="XM_019896120.1"/>
</dbReference>